<keyword evidence="3" id="KW-0175">Coiled coil</keyword>
<dbReference type="OrthoDB" id="687110at2759"/>
<protein>
    <recommendedName>
        <fullName evidence="5">Agenet domain-containing protein</fullName>
    </recommendedName>
</protein>
<evidence type="ECO:0000256" key="2">
    <source>
        <dbReference type="ARBA" id="ARBA00022604"/>
    </source>
</evidence>
<feature type="domain" description="Agenet" evidence="5">
    <location>
        <begin position="265"/>
        <end position="321"/>
    </location>
</feature>
<dbReference type="EMBL" id="CACVBM020001129">
    <property type="protein sequence ID" value="CAA7033018.1"/>
    <property type="molecule type" value="Genomic_DNA"/>
</dbReference>
<evidence type="ECO:0000313" key="7">
    <source>
        <dbReference type="Proteomes" id="UP000467841"/>
    </source>
</evidence>
<feature type="domain" description="Agenet" evidence="5">
    <location>
        <begin position="73"/>
        <end position="129"/>
    </location>
</feature>
<organism evidence="6 7">
    <name type="scientific">Microthlaspi erraticum</name>
    <dbReference type="NCBI Taxonomy" id="1685480"/>
    <lineage>
        <taxon>Eukaryota</taxon>
        <taxon>Viridiplantae</taxon>
        <taxon>Streptophyta</taxon>
        <taxon>Embryophyta</taxon>
        <taxon>Tracheophyta</taxon>
        <taxon>Spermatophyta</taxon>
        <taxon>Magnoliopsida</taxon>
        <taxon>eudicotyledons</taxon>
        <taxon>Gunneridae</taxon>
        <taxon>Pentapetalae</taxon>
        <taxon>rosids</taxon>
        <taxon>malvids</taxon>
        <taxon>Brassicales</taxon>
        <taxon>Brassicaceae</taxon>
        <taxon>Coluteocarpeae</taxon>
        <taxon>Microthlaspi</taxon>
    </lineage>
</organism>
<feature type="region of interest" description="Disordered" evidence="4">
    <location>
        <begin position="393"/>
        <end position="424"/>
    </location>
</feature>
<dbReference type="PANTHER" id="PTHR31917">
    <property type="entry name" value="AGENET DOMAIN-CONTAINING PROTEIN-RELATED"/>
    <property type="match status" value="1"/>
</dbReference>
<keyword evidence="1" id="KW-0813">Transport</keyword>
<dbReference type="AlphaFoldDB" id="A0A6D2J0J2"/>
<dbReference type="InterPro" id="IPR008395">
    <property type="entry name" value="Agenet-like_dom"/>
</dbReference>
<reference evidence="6" key="1">
    <citation type="submission" date="2020-01" db="EMBL/GenBank/DDBJ databases">
        <authorList>
            <person name="Mishra B."/>
        </authorList>
    </citation>
    <scope>NUCLEOTIDE SEQUENCE [LARGE SCALE GENOMIC DNA]</scope>
</reference>
<feature type="compositionally biased region" description="Polar residues" evidence="4">
    <location>
        <begin position="330"/>
        <end position="346"/>
    </location>
</feature>
<dbReference type="InterPro" id="IPR007930">
    <property type="entry name" value="DUF724"/>
</dbReference>
<gene>
    <name evidence="6" type="ORF">MERR_LOCUS20253</name>
</gene>
<feature type="compositionally biased region" description="Pro residues" evidence="4">
    <location>
        <begin position="350"/>
        <end position="361"/>
    </location>
</feature>
<feature type="region of interest" description="Disordered" evidence="4">
    <location>
        <begin position="329"/>
        <end position="377"/>
    </location>
</feature>
<evidence type="ECO:0000313" key="6">
    <source>
        <dbReference type="EMBL" id="CAA7033018.1"/>
    </source>
</evidence>
<evidence type="ECO:0000256" key="4">
    <source>
        <dbReference type="SAM" id="MobiDB-lite"/>
    </source>
</evidence>
<dbReference type="Pfam" id="PF05266">
    <property type="entry name" value="DUF724"/>
    <property type="match status" value="1"/>
</dbReference>
<evidence type="ECO:0000256" key="3">
    <source>
        <dbReference type="SAM" id="Coils"/>
    </source>
</evidence>
<proteinExistence type="predicted"/>
<feature type="region of interest" description="Disordered" evidence="4">
    <location>
        <begin position="182"/>
        <end position="219"/>
    </location>
</feature>
<accession>A0A6D2J0J2</accession>
<feature type="coiled-coil region" evidence="3">
    <location>
        <begin position="551"/>
        <end position="592"/>
    </location>
</feature>
<evidence type="ECO:0000256" key="1">
    <source>
        <dbReference type="ARBA" id="ARBA00022448"/>
    </source>
</evidence>
<dbReference type="Pfam" id="PF05641">
    <property type="entry name" value="Agenet"/>
    <property type="match status" value="1"/>
</dbReference>
<dbReference type="SMART" id="SM00743">
    <property type="entry name" value="Agenet"/>
    <property type="match status" value="2"/>
</dbReference>
<evidence type="ECO:0000259" key="5">
    <source>
        <dbReference type="SMART" id="SM00743"/>
    </source>
</evidence>
<dbReference type="Proteomes" id="UP000467841">
    <property type="component" value="Unassembled WGS sequence"/>
</dbReference>
<keyword evidence="7" id="KW-1185">Reference proteome</keyword>
<dbReference type="CDD" id="cd20406">
    <property type="entry name" value="Tudor_Agenet_AtDUF_rpt2_4"/>
    <property type="match status" value="2"/>
</dbReference>
<dbReference type="InterPro" id="IPR014002">
    <property type="entry name" value="Agenet_dom_plant"/>
</dbReference>
<dbReference type="PANTHER" id="PTHR31917:SF50">
    <property type="entry name" value="DUF724 DOMAIN-CONTAINING PROTEIN 1-RELATED"/>
    <property type="match status" value="1"/>
</dbReference>
<sequence length="601" mass="69031">MRVAMEERLTMRVGGQVEVCYKDDGFDGIWYKTTIKPATPTKPKSGLHVTPLTAHSKNCLIRPVPPVHVQARISIEEGCVVDASRNDGWWTGLVVKEIEDNKFLVFFDSADDIFQFERKDLRPHLDWVDKKWWVVPKPKLQLFKRLTEESMFSSGTMVEVRSKLNKVEVIWVPAMIIREIEEIDKDDEESEEDDDEKSEDDGDDKEEIEDDDEEIEEENEDGKKYIVKFCDKSLSCEGSDTDETRLNKTVGLRSVRPTPPPFSVGEFQCMASVEAFLGTGWYQGQVTEILSQRRYTVLLKAKNEEFVFDHSDLRPFKVWEDGVWKAKDTPLSQASGNKMDGNTPSLTKEPGPPVTPSPGITPQPLKQAEAETQEKSRKRRLLQVLNQIGFGYDLTNENENNEDDNRKRKRVASVEENEANDTSTTMDLPFEKKLRIWKTVESMEVFKTVPQTPHFRPLVETQEDIREMSAVGMMFTYSDLLEEVKGLRFFNPISTFKGHIESFAVLEKHGSDVKEPLSRIQKLLSLKDRQAKKMEELIGAEKGISEKYGEMVENRRKILELQRLNEEAEKEIAQMKSSVETIDQELEDVELQFQTTASGPW</sequence>
<keyword evidence="2" id="KW-0341">Growth regulation</keyword>
<comment type="caution">
    <text evidence="6">The sequence shown here is derived from an EMBL/GenBank/DDBJ whole genome shotgun (WGS) entry which is preliminary data.</text>
</comment>
<name>A0A6D2J0J2_9BRAS</name>